<dbReference type="Gene3D" id="3.40.50.150">
    <property type="entry name" value="Vaccinia Virus protein VP39"/>
    <property type="match status" value="1"/>
</dbReference>
<dbReference type="SUPFAM" id="SSF53335">
    <property type="entry name" value="S-adenosyl-L-methionine-dependent methyltransferases"/>
    <property type="match status" value="1"/>
</dbReference>
<proteinExistence type="predicted"/>
<evidence type="ECO:0000259" key="1">
    <source>
        <dbReference type="Pfam" id="PF13649"/>
    </source>
</evidence>
<feature type="domain" description="Methyltransferase" evidence="1">
    <location>
        <begin position="84"/>
        <end position="173"/>
    </location>
</feature>
<protein>
    <recommendedName>
        <fullName evidence="1">Methyltransferase domain-containing protein</fullName>
    </recommendedName>
</protein>
<dbReference type="EMBL" id="LAZR01021817">
    <property type="protein sequence ID" value="KKL84018.1"/>
    <property type="molecule type" value="Genomic_DNA"/>
</dbReference>
<sequence>MLKNISRLFRFVAPRAKQKSMDFFGKALRNYANGDTSSLYYIQNCLRKKYHGTRFSIDLGRYFRKYDDLNHLEKKMIGLTYGDILDIGCNTGYYMNHLMEQGDAMGVDVSQEIIHIAHENGFSNCHKGDIFKYKFSKKFDTVTLFESDLAITGSIYHIKKLLKKLHSLLRENGQVLMIIRYIHTLKYWNVVYVQEYLNEFGHSFRCCYVNIYYFTRLAKRLGFKVEILDKGTVKETIVLHLVRLTK</sequence>
<dbReference type="InterPro" id="IPR041698">
    <property type="entry name" value="Methyltransf_25"/>
</dbReference>
<evidence type="ECO:0000313" key="2">
    <source>
        <dbReference type="EMBL" id="KKL84018.1"/>
    </source>
</evidence>
<dbReference type="CDD" id="cd02440">
    <property type="entry name" value="AdoMet_MTases"/>
    <property type="match status" value="1"/>
</dbReference>
<name>A0A0F9FCQ0_9ZZZZ</name>
<organism evidence="2">
    <name type="scientific">marine sediment metagenome</name>
    <dbReference type="NCBI Taxonomy" id="412755"/>
    <lineage>
        <taxon>unclassified sequences</taxon>
        <taxon>metagenomes</taxon>
        <taxon>ecological metagenomes</taxon>
    </lineage>
</organism>
<accession>A0A0F9FCQ0</accession>
<dbReference type="AlphaFoldDB" id="A0A0F9FCQ0"/>
<gene>
    <name evidence="2" type="ORF">LCGC14_1968910</name>
</gene>
<dbReference type="Pfam" id="PF13649">
    <property type="entry name" value="Methyltransf_25"/>
    <property type="match status" value="1"/>
</dbReference>
<reference evidence="2" key="1">
    <citation type="journal article" date="2015" name="Nature">
        <title>Complex archaea that bridge the gap between prokaryotes and eukaryotes.</title>
        <authorList>
            <person name="Spang A."/>
            <person name="Saw J.H."/>
            <person name="Jorgensen S.L."/>
            <person name="Zaremba-Niedzwiedzka K."/>
            <person name="Martijn J."/>
            <person name="Lind A.E."/>
            <person name="van Eijk R."/>
            <person name="Schleper C."/>
            <person name="Guy L."/>
            <person name="Ettema T.J."/>
        </authorList>
    </citation>
    <scope>NUCLEOTIDE SEQUENCE</scope>
</reference>
<comment type="caution">
    <text evidence="2">The sequence shown here is derived from an EMBL/GenBank/DDBJ whole genome shotgun (WGS) entry which is preliminary data.</text>
</comment>
<dbReference type="InterPro" id="IPR029063">
    <property type="entry name" value="SAM-dependent_MTases_sf"/>
</dbReference>